<gene>
    <name evidence="7" type="ORF">A5888_000196</name>
    <name evidence="6" type="ORF">A5888_000242</name>
</gene>
<keyword evidence="8" id="KW-1185">Reference proteome</keyword>
<evidence type="ECO:0000313" key="6">
    <source>
        <dbReference type="EMBL" id="OTP18428.1"/>
    </source>
</evidence>
<dbReference type="AlphaFoldDB" id="A0A242KCB9"/>
<accession>A0A242KCB9</accession>
<evidence type="ECO:0000256" key="4">
    <source>
        <dbReference type="ARBA" id="ARBA00023136"/>
    </source>
</evidence>
<reference evidence="6" key="1">
    <citation type="submission" date="2017-05" db="EMBL/GenBank/DDBJ databases">
        <title>The Genome Sequence of Enterococcus sp. 9E7_DIV0242.</title>
        <authorList>
            <consortium name="The Broad Institute Genomics Platform"/>
            <consortium name="The Broad Institute Genomic Center for Infectious Diseases"/>
            <person name="Earl A."/>
            <person name="Manson A."/>
            <person name="Schwartman J."/>
            <person name="Gilmore M."/>
            <person name="Abouelleil A."/>
            <person name="Cao P."/>
            <person name="Chapman S."/>
            <person name="Cusick C."/>
            <person name="Shea T."/>
            <person name="Young S."/>
            <person name="Neafsey D."/>
            <person name="Nusbaum C."/>
            <person name="Birren B."/>
        </authorList>
    </citation>
    <scope>NUCLEOTIDE SEQUENCE [LARGE SCALE GENOMIC DNA]</scope>
    <source>
        <strain evidence="6">9E7_DIV0242</strain>
    </source>
</reference>
<evidence type="ECO:0000256" key="5">
    <source>
        <dbReference type="SAM" id="Phobius"/>
    </source>
</evidence>
<protein>
    <submittedName>
        <fullName evidence="6">Colicin V production family protein</fullName>
    </submittedName>
</protein>
<proteinExistence type="predicted"/>
<evidence type="ECO:0000313" key="8">
    <source>
        <dbReference type="Proteomes" id="UP000195141"/>
    </source>
</evidence>
<keyword evidence="4 5" id="KW-0472">Membrane</keyword>
<evidence type="ECO:0000256" key="2">
    <source>
        <dbReference type="ARBA" id="ARBA00022692"/>
    </source>
</evidence>
<keyword evidence="3 5" id="KW-1133">Transmembrane helix</keyword>
<sequence length="182" mass="20546">MLTLLILIILAAGFYSGAKRGFVLQILYSVGYLISYLVAKSNYKALASHLELYIPYPSATQESKLVFFNQEIVLELDQAFYGAVAFLLILFIGWLIVRFAAIFARSLTFMPILKQADWVAGGVLSMVVLYIGMFLVLNAVSMIPVDFIQNQFESSGLARFMVKDTPIFSKQIYNLWVEQMIN</sequence>
<dbReference type="RefSeq" id="WP_086347418.1">
    <property type="nucleotide sequence ID" value="NZ_CP147247.1"/>
</dbReference>
<feature type="transmembrane region" description="Helical" evidence="5">
    <location>
        <begin position="116"/>
        <end position="137"/>
    </location>
</feature>
<comment type="subcellular location">
    <subcellularLocation>
        <location evidence="1">Membrane</location>
        <topology evidence="1">Multi-pass membrane protein</topology>
    </subcellularLocation>
</comment>
<dbReference type="EMBL" id="CP147247">
    <property type="protein sequence ID" value="WYJ88477.1"/>
    <property type="molecule type" value="Genomic_DNA"/>
</dbReference>
<dbReference type="EMBL" id="NGMM01000001">
    <property type="protein sequence ID" value="OTP18428.1"/>
    <property type="molecule type" value="Genomic_DNA"/>
</dbReference>
<reference evidence="7" key="2">
    <citation type="submission" date="2017-05" db="EMBL/GenBank/DDBJ databases">
        <authorList>
            <consortium name="The Broad Institute Genomics Platform"/>
            <consortium name="The Broad Institute Genomic Center for Infectious Diseases"/>
            <person name="Earl A."/>
            <person name="Manson A."/>
            <person name="Schwartman J."/>
            <person name="Gilmore M."/>
            <person name="Abouelleil A."/>
            <person name="Cao P."/>
            <person name="Chapman S."/>
            <person name="Cusick C."/>
            <person name="Shea T."/>
            <person name="Young S."/>
            <person name="Neafsey D."/>
            <person name="Nusbaum C."/>
            <person name="Birren B."/>
        </authorList>
    </citation>
    <scope>NUCLEOTIDE SEQUENCE</scope>
    <source>
        <strain evidence="7">9E7_DIV0242</strain>
    </source>
</reference>
<dbReference type="GO" id="GO:0016020">
    <property type="term" value="C:membrane"/>
    <property type="evidence" value="ECO:0007669"/>
    <property type="project" value="UniProtKB-SubCell"/>
</dbReference>
<dbReference type="PANTHER" id="PTHR37306:SF1">
    <property type="entry name" value="COLICIN V PRODUCTION PROTEIN"/>
    <property type="match status" value="1"/>
</dbReference>
<feature type="transmembrane region" description="Helical" evidence="5">
    <location>
        <begin position="79"/>
        <end position="104"/>
    </location>
</feature>
<dbReference type="PANTHER" id="PTHR37306">
    <property type="entry name" value="COLICIN V PRODUCTION PROTEIN"/>
    <property type="match status" value="1"/>
</dbReference>
<dbReference type="Proteomes" id="UP000195141">
    <property type="component" value="Chromosome"/>
</dbReference>
<dbReference type="Pfam" id="PF02674">
    <property type="entry name" value="Colicin_V"/>
    <property type="match status" value="1"/>
</dbReference>
<dbReference type="OrthoDB" id="1809613at2"/>
<organism evidence="6">
    <name type="scientific">Candidatus Enterococcus clewellii</name>
    <dbReference type="NCBI Taxonomy" id="1834193"/>
    <lineage>
        <taxon>Bacteria</taxon>
        <taxon>Bacillati</taxon>
        <taxon>Bacillota</taxon>
        <taxon>Bacilli</taxon>
        <taxon>Lactobacillales</taxon>
        <taxon>Enterococcaceae</taxon>
        <taxon>Enterococcus</taxon>
    </lineage>
</organism>
<reference evidence="7" key="3">
    <citation type="submission" date="2024-03" db="EMBL/GenBank/DDBJ databases">
        <title>The Genome Sequence of Enterococcus sp. DIV0242b.</title>
        <authorList>
            <consortium name="The Broad Institute Genomics Platform"/>
            <consortium name="The Broad Institute Microbial Omics Core"/>
            <consortium name="The Broad Institute Genomic Center for Infectious Diseases"/>
            <person name="Earl A."/>
            <person name="Manson A."/>
            <person name="Gilmore M."/>
            <person name="Schwartman J."/>
            <person name="Shea T."/>
            <person name="Abouelleil A."/>
            <person name="Cao P."/>
            <person name="Chapman S."/>
            <person name="Cusick C."/>
            <person name="Young S."/>
            <person name="Neafsey D."/>
            <person name="Nusbaum C."/>
            <person name="Birren B."/>
        </authorList>
    </citation>
    <scope>NUCLEOTIDE SEQUENCE</scope>
    <source>
        <strain evidence="7">9E7_DIV0242</strain>
    </source>
</reference>
<dbReference type="InterPro" id="IPR003825">
    <property type="entry name" value="Colicin-V_CvpA"/>
</dbReference>
<evidence type="ECO:0000256" key="3">
    <source>
        <dbReference type="ARBA" id="ARBA00022989"/>
    </source>
</evidence>
<dbReference type="GO" id="GO:0009403">
    <property type="term" value="P:toxin biosynthetic process"/>
    <property type="evidence" value="ECO:0007669"/>
    <property type="project" value="InterPro"/>
</dbReference>
<evidence type="ECO:0000313" key="7">
    <source>
        <dbReference type="EMBL" id="WYJ88477.1"/>
    </source>
</evidence>
<keyword evidence="2 5" id="KW-0812">Transmembrane</keyword>
<name>A0A242KCB9_9ENTE</name>
<evidence type="ECO:0000256" key="1">
    <source>
        <dbReference type="ARBA" id="ARBA00004141"/>
    </source>
</evidence>